<evidence type="ECO:0000313" key="2">
    <source>
        <dbReference type="Proteomes" id="UP000593892"/>
    </source>
</evidence>
<evidence type="ECO:0000313" key="1">
    <source>
        <dbReference type="EMBL" id="QOY89172.1"/>
    </source>
</evidence>
<accession>A0A7S7NSW6</accession>
<reference evidence="1 2" key="1">
    <citation type="submission" date="2020-10" db="EMBL/GenBank/DDBJ databases">
        <title>Complete genome sequence of Paludibaculum fermentans P105T, a facultatively anaerobic acidobacterium capable of dissimilatory Fe(III) reduction.</title>
        <authorList>
            <person name="Dedysh S.N."/>
            <person name="Beletsky A.V."/>
            <person name="Kulichevskaya I.S."/>
            <person name="Mardanov A.V."/>
            <person name="Ravin N.V."/>
        </authorList>
    </citation>
    <scope>NUCLEOTIDE SEQUENCE [LARGE SCALE GENOMIC DNA]</scope>
    <source>
        <strain evidence="1 2">P105</strain>
    </source>
</reference>
<organism evidence="1 2">
    <name type="scientific">Paludibaculum fermentans</name>
    <dbReference type="NCBI Taxonomy" id="1473598"/>
    <lineage>
        <taxon>Bacteria</taxon>
        <taxon>Pseudomonadati</taxon>
        <taxon>Acidobacteriota</taxon>
        <taxon>Terriglobia</taxon>
        <taxon>Bryobacterales</taxon>
        <taxon>Bryobacteraceae</taxon>
        <taxon>Paludibaculum</taxon>
    </lineage>
</organism>
<dbReference type="AlphaFoldDB" id="A0A7S7NSW6"/>
<name>A0A7S7NSW6_PALFE</name>
<dbReference type="KEGG" id="pfer:IRI77_04215"/>
<gene>
    <name evidence="1" type="ORF">IRI77_04215</name>
</gene>
<dbReference type="RefSeq" id="WP_194450834.1">
    <property type="nucleotide sequence ID" value="NZ_CP063849.1"/>
</dbReference>
<dbReference type="Proteomes" id="UP000593892">
    <property type="component" value="Chromosome"/>
</dbReference>
<sequence length="140" mass="15423">MRDRPVEWERDAEGFGRRLGTQFAIQTSRGLINSGSAALLGRDPRYQRCGCEGGWRRVGHAFSGVVLSADAHGVRRFDPSNLAASFGGGYVGASLYPARYAVSVKGYQLGTQLTGQVMAQNLFLEFGPEIRRALRKVMRR</sequence>
<proteinExistence type="predicted"/>
<dbReference type="EMBL" id="CP063849">
    <property type="protein sequence ID" value="QOY89172.1"/>
    <property type="molecule type" value="Genomic_DNA"/>
</dbReference>
<keyword evidence="2" id="KW-1185">Reference proteome</keyword>
<protein>
    <submittedName>
        <fullName evidence="1">Uncharacterized protein</fullName>
    </submittedName>
</protein>